<dbReference type="InterPro" id="IPR039093">
    <property type="entry name" value="XRP2"/>
</dbReference>
<dbReference type="PIRSF" id="PIRSF037947">
    <property type="entry name" value="Protein_XRP2"/>
    <property type="match status" value="1"/>
</dbReference>
<dbReference type="InterPro" id="IPR036223">
    <property type="entry name" value="CAP_C_sf"/>
</dbReference>
<keyword evidence="7" id="KW-1185">Reference proteome</keyword>
<feature type="binding site" evidence="4">
    <location>
        <begin position="71"/>
        <end position="72"/>
    </location>
    <ligand>
        <name>GTP</name>
        <dbReference type="ChEBI" id="CHEBI:37565"/>
    </ligand>
</feature>
<dbReference type="InterPro" id="IPR017901">
    <property type="entry name" value="C-CAP_CF_C-like"/>
</dbReference>
<keyword evidence="3" id="KW-0343">GTPase activation</keyword>
<dbReference type="PROSITE" id="PS51329">
    <property type="entry name" value="C_CAP_COFACTOR_C"/>
    <property type="match status" value="1"/>
</dbReference>
<comment type="similarity">
    <text evidence="1 3">Belongs to the TBCC family.</text>
</comment>
<dbReference type="SMART" id="SM00673">
    <property type="entry name" value="CARP"/>
    <property type="match status" value="2"/>
</dbReference>
<keyword evidence="3 4" id="KW-0342">GTP-binding</keyword>
<dbReference type="GO" id="GO:0005096">
    <property type="term" value="F:GTPase activator activity"/>
    <property type="evidence" value="ECO:0007669"/>
    <property type="project" value="UniProtKB-UniRule"/>
</dbReference>
<reference evidence="6 7" key="1">
    <citation type="submission" date="2024-08" db="EMBL/GenBank/DDBJ databases">
        <title>Gnathostoma spinigerum genome.</title>
        <authorList>
            <person name="Gonzalez-Bertolin B."/>
            <person name="Monzon S."/>
            <person name="Zaballos A."/>
            <person name="Jimenez P."/>
            <person name="Dekumyoy P."/>
            <person name="Varona S."/>
            <person name="Cuesta I."/>
            <person name="Sumanam S."/>
            <person name="Adisakwattana P."/>
            <person name="Gasser R.B."/>
            <person name="Hernandez-Gonzalez A."/>
            <person name="Young N.D."/>
            <person name="Perteguer M.J."/>
        </authorList>
    </citation>
    <scope>NUCLEOTIDE SEQUENCE [LARGE SCALE GENOMIC DNA]</scope>
    <source>
        <strain evidence="6">AL3</strain>
        <tissue evidence="6">Liver</tissue>
    </source>
</reference>
<comment type="caution">
    <text evidence="6">The sequence shown here is derived from an EMBL/GenBank/DDBJ whole genome shotgun (WGS) entry which is preliminary data.</text>
</comment>
<evidence type="ECO:0000313" key="6">
    <source>
        <dbReference type="EMBL" id="MFH4982418.1"/>
    </source>
</evidence>
<feature type="binding site" evidence="4">
    <location>
        <begin position="88"/>
        <end position="91"/>
    </location>
    <ligand>
        <name>GTP</name>
        <dbReference type="ChEBI" id="CHEBI:37565"/>
    </ligand>
</feature>
<evidence type="ECO:0000256" key="1">
    <source>
        <dbReference type="ARBA" id="ARBA00008848"/>
    </source>
</evidence>
<keyword evidence="2 3" id="KW-0547">Nucleotide-binding</keyword>
<protein>
    <recommendedName>
        <fullName evidence="3">Protein XRP2</fullName>
    </recommendedName>
</protein>
<dbReference type="InterPro" id="IPR006599">
    <property type="entry name" value="CARP_motif"/>
</dbReference>
<proteinExistence type="inferred from homology"/>
<dbReference type="SUPFAM" id="SSF69340">
    <property type="entry name" value="C-terminal domain of adenylylcyclase associated protein"/>
    <property type="match status" value="1"/>
</dbReference>
<dbReference type="Pfam" id="PF07986">
    <property type="entry name" value="TBCC"/>
    <property type="match status" value="1"/>
</dbReference>
<sequence>MCREKTHLDPANYKFVRRYGEIVAKLDGHVAGQQFVIDNCKECCILVLDHTKSVTIDDCEKCLIVLGPCKGSVFIRDCVNCSVFTACQQFRSRDCINMDIFLFCATPPIIESSRQMRFRSLALSYEKLDDHMANAGLSPFINNWKNIHDFTPETNANFTICETEYNSIENMDLLNNLEKVKFTRELSYFPVYSLSDVPLEETVILLSKDPSKGKTSELYSTTRNELKEFLARGAQVLSTKDLIIRKGDLNAVCQLKNAADFSGRLVVIELAFSMSEAKDILSSGEHHLELVCDEEKAAYRIDLRKLEQIQMLL</sequence>
<dbReference type="InterPro" id="IPR016098">
    <property type="entry name" value="CAP/MinC_C"/>
</dbReference>
<comment type="function">
    <text evidence="3">Acts as a GTPase-activating protein (GAP) for tubulin in concert with tubulin-specific chaperone C, but does not enhance tubulin heterodimerization.</text>
</comment>
<feature type="domain" description="C-CAP/cofactor C-like" evidence="5">
    <location>
        <begin position="1"/>
        <end position="152"/>
    </location>
</feature>
<dbReference type="Gene3D" id="2.160.20.70">
    <property type="match status" value="1"/>
</dbReference>
<dbReference type="AlphaFoldDB" id="A0ABD6ER43"/>
<dbReference type="PANTHER" id="PTHR15440:SF0">
    <property type="entry name" value="PROTEIN XRP2"/>
    <property type="match status" value="1"/>
</dbReference>
<evidence type="ECO:0000259" key="5">
    <source>
        <dbReference type="PROSITE" id="PS51329"/>
    </source>
</evidence>
<dbReference type="Proteomes" id="UP001608902">
    <property type="component" value="Unassembled WGS sequence"/>
</dbReference>
<evidence type="ECO:0000256" key="2">
    <source>
        <dbReference type="ARBA" id="ARBA00022741"/>
    </source>
</evidence>
<evidence type="ECO:0000313" key="7">
    <source>
        <dbReference type="Proteomes" id="UP001608902"/>
    </source>
</evidence>
<evidence type="ECO:0000256" key="4">
    <source>
        <dbReference type="PIRSR" id="PIRSR037947-1"/>
    </source>
</evidence>
<accession>A0ABD6ER43</accession>
<dbReference type="PANTHER" id="PTHR15440">
    <property type="entry name" value="XRP2 PROTEIN"/>
    <property type="match status" value="1"/>
</dbReference>
<dbReference type="EMBL" id="JBGFUD010009263">
    <property type="protein sequence ID" value="MFH4982418.1"/>
    <property type="molecule type" value="Genomic_DNA"/>
</dbReference>
<dbReference type="InterPro" id="IPR012945">
    <property type="entry name" value="Tubulin-bd_cofactor_C_dom"/>
</dbReference>
<gene>
    <name evidence="6" type="ORF">AB6A40_009127</name>
</gene>
<dbReference type="GO" id="GO:0005525">
    <property type="term" value="F:GTP binding"/>
    <property type="evidence" value="ECO:0007669"/>
    <property type="project" value="UniProtKB-UniRule"/>
</dbReference>
<organism evidence="6 7">
    <name type="scientific">Gnathostoma spinigerum</name>
    <dbReference type="NCBI Taxonomy" id="75299"/>
    <lineage>
        <taxon>Eukaryota</taxon>
        <taxon>Metazoa</taxon>
        <taxon>Ecdysozoa</taxon>
        <taxon>Nematoda</taxon>
        <taxon>Chromadorea</taxon>
        <taxon>Rhabditida</taxon>
        <taxon>Spirurina</taxon>
        <taxon>Gnathostomatomorpha</taxon>
        <taxon>Gnathostomatoidea</taxon>
        <taxon>Gnathostomatidae</taxon>
        <taxon>Gnathostoma</taxon>
    </lineage>
</organism>
<evidence type="ECO:0000256" key="3">
    <source>
        <dbReference type="PIRNR" id="PIRNR037947"/>
    </source>
</evidence>
<name>A0ABD6ER43_9BILA</name>